<dbReference type="Pfam" id="PF03195">
    <property type="entry name" value="LOB"/>
    <property type="match status" value="1"/>
</dbReference>
<dbReference type="PROSITE" id="PS50891">
    <property type="entry name" value="LOB"/>
    <property type="match status" value="1"/>
</dbReference>
<feature type="compositionally biased region" description="Low complexity" evidence="2">
    <location>
        <begin position="266"/>
        <end position="276"/>
    </location>
</feature>
<organism evidence="4 5">
    <name type="scientific">Canna indica</name>
    <name type="common">Indian-shot</name>
    <dbReference type="NCBI Taxonomy" id="4628"/>
    <lineage>
        <taxon>Eukaryota</taxon>
        <taxon>Viridiplantae</taxon>
        <taxon>Streptophyta</taxon>
        <taxon>Embryophyta</taxon>
        <taxon>Tracheophyta</taxon>
        <taxon>Spermatophyta</taxon>
        <taxon>Magnoliopsida</taxon>
        <taxon>Liliopsida</taxon>
        <taxon>Zingiberales</taxon>
        <taxon>Cannaceae</taxon>
        <taxon>Canna</taxon>
    </lineage>
</organism>
<dbReference type="Proteomes" id="UP001327560">
    <property type="component" value="Chromosome 1"/>
</dbReference>
<accession>A0AAQ3PWH2</accession>
<name>A0AAQ3PWH2_9LILI</name>
<dbReference type="AlphaFoldDB" id="A0AAQ3PWH2"/>
<proteinExistence type="inferred from homology"/>
<evidence type="ECO:0000259" key="3">
    <source>
        <dbReference type="PROSITE" id="PS50891"/>
    </source>
</evidence>
<reference evidence="4 5" key="1">
    <citation type="submission" date="2023-10" db="EMBL/GenBank/DDBJ databases">
        <title>Chromosome-scale genome assembly provides insights into flower coloration mechanisms of Canna indica.</title>
        <authorList>
            <person name="Li C."/>
        </authorList>
    </citation>
    <scope>NUCLEOTIDE SEQUENCE [LARGE SCALE GENOMIC DNA]</scope>
    <source>
        <tissue evidence="4">Flower</tissue>
    </source>
</reference>
<sequence length="314" mass="34460">MKESIYPKTNRGENSSPRTHATQPELEYRQKIHAGERSEGHNIMSTMHVVLLQPKSASIHPGQLGTNNLFTFIPFPPLYLPHHPFASFSPSLFTLQVINMNGKRAAGALDGATSSTQFRCKGEKSRRMEEETERKQGAASPCAACKLLRRRCGQDCVFAPHFPADEPQKFATVHKVFGASNVSKLLQEIAVQHRSDAASSLVYEANARIRDPVYGCVDAICSLQSQIQVLQAQLAIAQAKLFHLRISRAACLARRGISQSPAATESSCSGSSFISSPEPNQLMEPHTAAAEFLYGVDMVLQEENNLREPPISSC</sequence>
<evidence type="ECO:0000313" key="4">
    <source>
        <dbReference type="EMBL" id="WOK91695.1"/>
    </source>
</evidence>
<feature type="domain" description="LOB" evidence="3">
    <location>
        <begin position="140"/>
        <end position="241"/>
    </location>
</feature>
<dbReference type="InterPro" id="IPR004883">
    <property type="entry name" value="LOB"/>
</dbReference>
<feature type="region of interest" description="Disordered" evidence="2">
    <location>
        <begin position="261"/>
        <end position="280"/>
    </location>
</feature>
<evidence type="ECO:0000256" key="1">
    <source>
        <dbReference type="ARBA" id="ARBA00005474"/>
    </source>
</evidence>
<feature type="region of interest" description="Disordered" evidence="2">
    <location>
        <begin position="1"/>
        <end position="25"/>
    </location>
</feature>
<feature type="compositionally biased region" description="Polar residues" evidence="2">
    <location>
        <begin position="12"/>
        <end position="22"/>
    </location>
</feature>
<keyword evidence="5" id="KW-1185">Reference proteome</keyword>
<dbReference type="PANTHER" id="PTHR31301">
    <property type="entry name" value="LOB DOMAIN-CONTAINING PROTEIN 4-RELATED"/>
    <property type="match status" value="1"/>
</dbReference>
<dbReference type="EMBL" id="CP136890">
    <property type="protein sequence ID" value="WOK91695.1"/>
    <property type="molecule type" value="Genomic_DNA"/>
</dbReference>
<evidence type="ECO:0000313" key="5">
    <source>
        <dbReference type="Proteomes" id="UP001327560"/>
    </source>
</evidence>
<dbReference type="PANTHER" id="PTHR31301:SF58">
    <property type="entry name" value="LOB DOMAIN-CONTAINING PROTEIN 3"/>
    <property type="match status" value="1"/>
</dbReference>
<evidence type="ECO:0000256" key="2">
    <source>
        <dbReference type="SAM" id="MobiDB-lite"/>
    </source>
</evidence>
<comment type="similarity">
    <text evidence="1">Belongs to the LOB domain-containing protein family.</text>
</comment>
<gene>
    <name evidence="4" type="ORF">Cni_G00386</name>
</gene>
<protein>
    <submittedName>
        <fullName evidence="4">LOB domain-containing protein 4-like</fullName>
    </submittedName>
</protein>